<accession>A0ACB8U6P0</accession>
<comment type="caution">
    <text evidence="1">The sequence shown here is derived from an EMBL/GenBank/DDBJ whole genome shotgun (WGS) entry which is preliminary data.</text>
</comment>
<sequence length="84" mass="8498">MAVRPGLVTRTAEMVARPLASLVAKEGTAVLPKLETLEMLTVEASATPGGASSTNPARQTAGTADTAKVAMLSVGTVVMLEKSS</sequence>
<evidence type="ECO:0000313" key="1">
    <source>
        <dbReference type="EMBL" id="KAI0089967.1"/>
    </source>
</evidence>
<dbReference type="Proteomes" id="UP001055072">
    <property type="component" value="Unassembled WGS sequence"/>
</dbReference>
<evidence type="ECO:0000313" key="2">
    <source>
        <dbReference type="Proteomes" id="UP001055072"/>
    </source>
</evidence>
<name>A0ACB8U6P0_9APHY</name>
<gene>
    <name evidence="1" type="ORF">BDY19DRAFT_941690</name>
</gene>
<keyword evidence="2" id="KW-1185">Reference proteome</keyword>
<reference evidence="1" key="1">
    <citation type="journal article" date="2021" name="Environ. Microbiol.">
        <title>Gene family expansions and transcriptome signatures uncover fungal adaptations to wood decay.</title>
        <authorList>
            <person name="Hage H."/>
            <person name="Miyauchi S."/>
            <person name="Viragh M."/>
            <person name="Drula E."/>
            <person name="Min B."/>
            <person name="Chaduli D."/>
            <person name="Navarro D."/>
            <person name="Favel A."/>
            <person name="Norest M."/>
            <person name="Lesage-Meessen L."/>
            <person name="Balint B."/>
            <person name="Merenyi Z."/>
            <person name="de Eugenio L."/>
            <person name="Morin E."/>
            <person name="Martinez A.T."/>
            <person name="Baldrian P."/>
            <person name="Stursova M."/>
            <person name="Martinez M.J."/>
            <person name="Novotny C."/>
            <person name="Magnuson J.K."/>
            <person name="Spatafora J.W."/>
            <person name="Maurice S."/>
            <person name="Pangilinan J."/>
            <person name="Andreopoulos W."/>
            <person name="LaButti K."/>
            <person name="Hundley H."/>
            <person name="Na H."/>
            <person name="Kuo A."/>
            <person name="Barry K."/>
            <person name="Lipzen A."/>
            <person name="Henrissat B."/>
            <person name="Riley R."/>
            <person name="Ahrendt S."/>
            <person name="Nagy L.G."/>
            <person name="Grigoriev I.V."/>
            <person name="Martin F."/>
            <person name="Rosso M.N."/>
        </authorList>
    </citation>
    <scope>NUCLEOTIDE SEQUENCE</scope>
    <source>
        <strain evidence="1">CBS 384.51</strain>
    </source>
</reference>
<dbReference type="EMBL" id="MU274909">
    <property type="protein sequence ID" value="KAI0089967.1"/>
    <property type="molecule type" value="Genomic_DNA"/>
</dbReference>
<protein>
    <submittedName>
        <fullName evidence="1">Uncharacterized protein</fullName>
    </submittedName>
</protein>
<organism evidence="1 2">
    <name type="scientific">Irpex rosettiformis</name>
    <dbReference type="NCBI Taxonomy" id="378272"/>
    <lineage>
        <taxon>Eukaryota</taxon>
        <taxon>Fungi</taxon>
        <taxon>Dikarya</taxon>
        <taxon>Basidiomycota</taxon>
        <taxon>Agaricomycotina</taxon>
        <taxon>Agaricomycetes</taxon>
        <taxon>Polyporales</taxon>
        <taxon>Irpicaceae</taxon>
        <taxon>Irpex</taxon>
    </lineage>
</organism>
<proteinExistence type="predicted"/>